<evidence type="ECO:0000256" key="3">
    <source>
        <dbReference type="RuleBase" id="RU361155"/>
    </source>
</evidence>
<dbReference type="EC" id="2.8.2.-" evidence="3"/>
<dbReference type="InterPro" id="IPR027417">
    <property type="entry name" value="P-loop_NTPase"/>
</dbReference>
<evidence type="ECO:0000259" key="5">
    <source>
        <dbReference type="Pfam" id="PF00685"/>
    </source>
</evidence>
<dbReference type="EnsemblPlants" id="OMERI08G07000.1">
    <property type="protein sequence ID" value="OMERI08G07000.1"/>
    <property type="gene ID" value="OMERI08G07000"/>
</dbReference>
<dbReference type="PANTHER" id="PTHR11783">
    <property type="entry name" value="SULFOTRANSFERASE SULT"/>
    <property type="match status" value="1"/>
</dbReference>
<feature type="domain" description="Sulfotransferase" evidence="5">
    <location>
        <begin position="115"/>
        <end position="375"/>
    </location>
</feature>
<reference evidence="6" key="1">
    <citation type="submission" date="2015-04" db="UniProtKB">
        <authorList>
            <consortium name="EnsemblPlants"/>
        </authorList>
    </citation>
    <scope>IDENTIFICATION</scope>
</reference>
<dbReference type="Gene3D" id="3.40.50.300">
    <property type="entry name" value="P-loop containing nucleotide triphosphate hydrolases"/>
    <property type="match status" value="1"/>
</dbReference>
<sequence>MRDSTCSLHRHWPSITPMGSTGEVVLASGGGAAPATSRDRRAAAGPGPVAFKDAADADAIPVRPPTEHDAAVSAMPARVVHNLKLRQHQGYWVLDTWARGAVAMQRGGGLVPRADGDILLASFPKSGTTWLKALAFAVMARAAHPPASPDHPLRRLNPHDCVPLIDRLFAAGRDAVLDELPSPRLMCTHMPLSLLPATVADGSSGCKIIYICRDQKDALVSMWHFLKRNGLQNLSLQEVYESFCEGTCFCGPVWNHILEYWRASKANPSRVLFLRYEQLLQDPTDSIRELAEFVGQPFTSSEEEAGVVTEIVELCSMENLMSQKANKEGSQGVFIKFSHDSYFRKGVAGDWMIHMTPEMGKHLDAILRDKFDGSGLTI</sequence>
<reference evidence="6" key="2">
    <citation type="submission" date="2018-05" db="EMBL/GenBank/DDBJ databases">
        <title>OmerRS3 (Oryza meridionalis Reference Sequence Version 3).</title>
        <authorList>
            <person name="Zhang J."/>
            <person name="Kudrna D."/>
            <person name="Lee S."/>
            <person name="Talag J."/>
            <person name="Welchert J."/>
            <person name="Wing R.A."/>
        </authorList>
    </citation>
    <scope>NUCLEOTIDE SEQUENCE [LARGE SCALE GENOMIC DNA]</scope>
    <source>
        <strain evidence="6">OR44</strain>
    </source>
</reference>
<dbReference type="AlphaFoldDB" id="A0A0E0EJH4"/>
<dbReference type="HOGENOM" id="CLU_027239_0_1_1"/>
<keyword evidence="7" id="KW-1185">Reference proteome</keyword>
<dbReference type="Proteomes" id="UP000008021">
    <property type="component" value="Chromosome 8"/>
</dbReference>
<evidence type="ECO:0000313" key="7">
    <source>
        <dbReference type="Proteomes" id="UP000008021"/>
    </source>
</evidence>
<name>A0A0E0EJH4_9ORYZ</name>
<feature type="region of interest" description="Disordered" evidence="4">
    <location>
        <begin position="27"/>
        <end position="47"/>
    </location>
</feature>
<proteinExistence type="inferred from homology"/>
<dbReference type="Gramene" id="OMERI08G07000.1">
    <property type="protein sequence ID" value="OMERI08G07000.1"/>
    <property type="gene ID" value="OMERI08G07000"/>
</dbReference>
<organism evidence="6">
    <name type="scientific">Oryza meridionalis</name>
    <dbReference type="NCBI Taxonomy" id="40149"/>
    <lineage>
        <taxon>Eukaryota</taxon>
        <taxon>Viridiplantae</taxon>
        <taxon>Streptophyta</taxon>
        <taxon>Embryophyta</taxon>
        <taxon>Tracheophyta</taxon>
        <taxon>Spermatophyta</taxon>
        <taxon>Magnoliopsida</taxon>
        <taxon>Liliopsida</taxon>
        <taxon>Poales</taxon>
        <taxon>Poaceae</taxon>
        <taxon>BOP clade</taxon>
        <taxon>Oryzoideae</taxon>
        <taxon>Oryzeae</taxon>
        <taxon>Oryzinae</taxon>
        <taxon>Oryza</taxon>
    </lineage>
</organism>
<evidence type="ECO:0000256" key="1">
    <source>
        <dbReference type="ARBA" id="ARBA00005771"/>
    </source>
</evidence>
<evidence type="ECO:0000256" key="4">
    <source>
        <dbReference type="SAM" id="MobiDB-lite"/>
    </source>
</evidence>
<dbReference type="GO" id="GO:0008146">
    <property type="term" value="F:sulfotransferase activity"/>
    <property type="evidence" value="ECO:0007669"/>
    <property type="project" value="InterPro"/>
</dbReference>
<dbReference type="Pfam" id="PF00685">
    <property type="entry name" value="Sulfotransfer_1"/>
    <property type="match status" value="1"/>
</dbReference>
<keyword evidence="2 3" id="KW-0808">Transferase</keyword>
<dbReference type="SUPFAM" id="SSF52540">
    <property type="entry name" value="P-loop containing nucleoside triphosphate hydrolases"/>
    <property type="match status" value="1"/>
</dbReference>
<dbReference type="EnsemblPlants" id="OMERI08G07000.2">
    <property type="protein sequence ID" value="OMERI08G07000.2"/>
    <property type="gene ID" value="OMERI08G07000"/>
</dbReference>
<accession>A0A0E0EJH4</accession>
<dbReference type="eggNOG" id="KOG1584">
    <property type="taxonomic scope" value="Eukaryota"/>
</dbReference>
<evidence type="ECO:0000313" key="6">
    <source>
        <dbReference type="EnsemblPlants" id="OMERI08G07000.1"/>
    </source>
</evidence>
<comment type="similarity">
    <text evidence="1 3">Belongs to the sulfotransferase 1 family.</text>
</comment>
<dbReference type="Gramene" id="OMERI08G07000.2">
    <property type="protein sequence ID" value="OMERI08G07000.2"/>
    <property type="gene ID" value="OMERI08G07000"/>
</dbReference>
<dbReference type="InterPro" id="IPR000863">
    <property type="entry name" value="Sulfotransferase_dom"/>
</dbReference>
<evidence type="ECO:0000256" key="2">
    <source>
        <dbReference type="ARBA" id="ARBA00022679"/>
    </source>
</evidence>
<protein>
    <recommendedName>
        <fullName evidence="3">Sulfotransferase</fullName>
        <ecNumber evidence="3">2.8.2.-</ecNumber>
    </recommendedName>
</protein>